<reference evidence="6" key="1">
    <citation type="journal article" date="2020" name="mSystems">
        <title>Genome- and Community-Level Interaction Insights into Carbon Utilization and Element Cycling Functions of Hydrothermarchaeota in Hydrothermal Sediment.</title>
        <authorList>
            <person name="Zhou Z."/>
            <person name="Liu Y."/>
            <person name="Xu W."/>
            <person name="Pan J."/>
            <person name="Luo Z.H."/>
            <person name="Li M."/>
        </authorList>
    </citation>
    <scope>NUCLEOTIDE SEQUENCE [LARGE SCALE GENOMIC DNA]</scope>
    <source>
        <strain evidence="6">HyVt-577</strain>
    </source>
</reference>
<evidence type="ECO:0000259" key="5">
    <source>
        <dbReference type="SMART" id="SM00861"/>
    </source>
</evidence>
<dbReference type="Pfam" id="PF00676">
    <property type="entry name" value="E1_dh"/>
    <property type="match status" value="2"/>
</dbReference>
<dbReference type="AlphaFoldDB" id="A0A7V4U0G0"/>
<comment type="function">
    <text evidence="2">E1 component of the 2-oxoglutarate dehydrogenase (OGDH) complex which catalyzes the decarboxylation of 2-oxoglutarate, the first step in the conversion of 2-oxoglutarate to succinyl-CoA and CO(2).</text>
</comment>
<proteinExistence type="predicted"/>
<accession>A0A7V4U0G0</accession>
<dbReference type="SUPFAM" id="SSF52518">
    <property type="entry name" value="Thiamin diphosphate-binding fold (THDP-binding)"/>
    <property type="match status" value="2"/>
</dbReference>
<evidence type="ECO:0000313" key="6">
    <source>
        <dbReference type="EMBL" id="HGY55348.1"/>
    </source>
</evidence>
<name>A0A7V4U0G0_CALAY</name>
<keyword evidence="4" id="KW-0786">Thiamine pyrophosphate</keyword>
<dbReference type="CDD" id="cd02000">
    <property type="entry name" value="TPP_E1_PDC_ADC_BCADC"/>
    <property type="match status" value="1"/>
</dbReference>
<organism evidence="6">
    <name type="scientific">Caldithrix abyssi</name>
    <dbReference type="NCBI Taxonomy" id="187145"/>
    <lineage>
        <taxon>Bacteria</taxon>
        <taxon>Pseudomonadati</taxon>
        <taxon>Calditrichota</taxon>
        <taxon>Calditrichia</taxon>
        <taxon>Calditrichales</taxon>
        <taxon>Calditrichaceae</taxon>
        <taxon>Caldithrix</taxon>
    </lineage>
</organism>
<dbReference type="InterPro" id="IPR001017">
    <property type="entry name" value="DH_E1"/>
</dbReference>
<dbReference type="Gene3D" id="3.40.50.920">
    <property type="match status" value="1"/>
</dbReference>
<evidence type="ECO:0000256" key="4">
    <source>
        <dbReference type="ARBA" id="ARBA00023052"/>
    </source>
</evidence>
<protein>
    <submittedName>
        <fullName evidence="6">Dehydrogenase</fullName>
    </submittedName>
</protein>
<dbReference type="Pfam" id="PF02780">
    <property type="entry name" value="Transketolase_C"/>
    <property type="match status" value="1"/>
</dbReference>
<evidence type="ECO:0000256" key="2">
    <source>
        <dbReference type="ARBA" id="ARBA00003906"/>
    </source>
</evidence>
<dbReference type="InterPro" id="IPR009014">
    <property type="entry name" value="Transketo_C/PFOR_II"/>
</dbReference>
<dbReference type="Gene3D" id="3.40.50.970">
    <property type="match status" value="2"/>
</dbReference>
<sequence length="820" mass="90949">MPKSILIDPADVRKAGILKLRDIPLNQYKPDFSREVKKYGIEGLRRILMDMLIIREFEYALNKIKTEGVYQGVKYNHKGPAHLSLGQEAAAVGQALTLDRNDLIFGSHRSHGEILAKSFSAIVKTSESDLIEIMKTYLDGAIFKVVEKDGSHSDIKDLAYDFILYGMLAEIFAKVTGFHRGLGGSMHAFFAPFGSMPNNAIVGGSADIALGAALYKLVNKKDGIVISNIGDGASACGPTWEALAFASMDQYKTLWGKGFGAPPVIFNYFNNFYGMGGQTVGETMGFNTLARIGAGVNSDQLHAERVDGYNPLAVADAVERKRKILQEGRGPVLLDTITYRYSGHSPSDASSYRTKEELELWEKNDAVNEYARYLIKHDVLSQEELLAFKETARNKIAGNFAKAVDMAVSPREALHSEYIAGVMFSNQKIEKFENREPEVLLPLEENSRLKSLAKKERYAYDRSGKLYSKNKMFLLRDALFEAIIHRAYIDPTLVIYGEENRDWGGAFAVYRGLTEALPYHRLFNAPIAEGAIVGTAVGYALSGGRALVELMYNDFLGRAGDEVFNQMAKWQSMSAGVLRMPLVLRISVGNKYGAQHSQDWSAMLAHIPGLKVMFPATPYDAKGMMNLALSGTDPVVFLESQKIYDVGEMFHTEGVPEGYYEIEEGQPVIRTTGKDITIVTIGAALYAALDAAEVLREQYDLEAEIIDARFINPLNYDLIVDSLKKTGKIVLVSDAVERGSFLNTMAAQITQLAFDELDGPPVVVGSRNWITPAAELENMFFPQKEWIIDAIHERLLPLPGHRVSTNQSIEELKYRNKKGV</sequence>
<dbReference type="EMBL" id="DRQG01000062">
    <property type="protein sequence ID" value="HGY55348.1"/>
    <property type="molecule type" value="Genomic_DNA"/>
</dbReference>
<dbReference type="InterPro" id="IPR029061">
    <property type="entry name" value="THDP-binding"/>
</dbReference>
<gene>
    <name evidence="6" type="ORF">ENK44_06595</name>
</gene>
<dbReference type="InterPro" id="IPR005475">
    <property type="entry name" value="Transketolase-like_Pyr-bd"/>
</dbReference>
<dbReference type="SUPFAM" id="SSF52922">
    <property type="entry name" value="TK C-terminal domain-like"/>
    <property type="match status" value="1"/>
</dbReference>
<evidence type="ECO:0000256" key="1">
    <source>
        <dbReference type="ARBA" id="ARBA00001964"/>
    </source>
</evidence>
<feature type="domain" description="Transketolase-like pyrimidine-binding" evidence="5">
    <location>
        <begin position="473"/>
        <end position="646"/>
    </location>
</feature>
<comment type="caution">
    <text evidence="6">The sequence shown here is derived from an EMBL/GenBank/DDBJ whole genome shotgun (WGS) entry which is preliminary data.</text>
</comment>
<evidence type="ECO:0000256" key="3">
    <source>
        <dbReference type="ARBA" id="ARBA00023002"/>
    </source>
</evidence>
<comment type="cofactor">
    <cofactor evidence="1">
        <name>thiamine diphosphate</name>
        <dbReference type="ChEBI" id="CHEBI:58937"/>
    </cofactor>
</comment>
<dbReference type="PANTHER" id="PTHR43257:SF2">
    <property type="entry name" value="PYRUVATE DEHYDROGENASE E1 COMPONENT SUBUNIT BETA"/>
    <property type="match status" value="1"/>
</dbReference>
<dbReference type="SMART" id="SM00861">
    <property type="entry name" value="Transket_pyr"/>
    <property type="match status" value="1"/>
</dbReference>
<dbReference type="PANTHER" id="PTHR43257">
    <property type="entry name" value="PYRUVATE DEHYDROGENASE E1 COMPONENT BETA SUBUNIT"/>
    <property type="match status" value="1"/>
</dbReference>
<dbReference type="Pfam" id="PF02779">
    <property type="entry name" value="Transket_pyr"/>
    <property type="match status" value="1"/>
</dbReference>
<dbReference type="Proteomes" id="UP000885779">
    <property type="component" value="Unassembled WGS sequence"/>
</dbReference>
<dbReference type="GO" id="GO:0016624">
    <property type="term" value="F:oxidoreductase activity, acting on the aldehyde or oxo group of donors, disulfide as acceptor"/>
    <property type="evidence" value="ECO:0007669"/>
    <property type="project" value="InterPro"/>
</dbReference>
<keyword evidence="3" id="KW-0560">Oxidoreductase</keyword>
<dbReference type="InterPro" id="IPR033248">
    <property type="entry name" value="Transketolase_C"/>
</dbReference>